<dbReference type="AlphaFoldDB" id="A0A5P9NFG2"/>
<dbReference type="Pfam" id="PF08241">
    <property type="entry name" value="Methyltransf_11"/>
    <property type="match status" value="1"/>
</dbReference>
<dbReference type="KEGG" id="halc:EY643_00460"/>
<proteinExistence type="predicted"/>
<dbReference type="GO" id="GO:0008757">
    <property type="term" value="F:S-adenosylmethionine-dependent methyltransferase activity"/>
    <property type="evidence" value="ECO:0007669"/>
    <property type="project" value="InterPro"/>
</dbReference>
<organism evidence="2 3">
    <name type="scientific">Halioglobus maricola</name>
    <dbReference type="NCBI Taxonomy" id="2601894"/>
    <lineage>
        <taxon>Bacteria</taxon>
        <taxon>Pseudomonadati</taxon>
        <taxon>Pseudomonadota</taxon>
        <taxon>Gammaproteobacteria</taxon>
        <taxon>Cellvibrionales</taxon>
        <taxon>Halieaceae</taxon>
        <taxon>Halioglobus</taxon>
    </lineage>
</organism>
<dbReference type="InterPro" id="IPR029063">
    <property type="entry name" value="SAM-dependent_MTases_sf"/>
</dbReference>
<keyword evidence="2" id="KW-0489">Methyltransferase</keyword>
<dbReference type="SUPFAM" id="SSF53335">
    <property type="entry name" value="S-adenosyl-L-methionine-dependent methyltransferases"/>
    <property type="match status" value="1"/>
</dbReference>
<protein>
    <submittedName>
        <fullName evidence="2">Class I SAM-dependent methyltransferase</fullName>
    </submittedName>
</protein>
<dbReference type="PANTHER" id="PTHR42912">
    <property type="entry name" value="METHYLTRANSFERASE"/>
    <property type="match status" value="1"/>
</dbReference>
<reference evidence="2 3" key="1">
    <citation type="submission" date="2019-02" db="EMBL/GenBank/DDBJ databases">
        <authorList>
            <person name="Li S.-H."/>
        </authorList>
    </citation>
    <scope>NUCLEOTIDE SEQUENCE [LARGE SCALE GENOMIC DNA]</scope>
    <source>
        <strain evidence="2 3">IMCC14385</strain>
    </source>
</reference>
<feature type="domain" description="Methyltransferase type 11" evidence="1">
    <location>
        <begin position="53"/>
        <end position="155"/>
    </location>
</feature>
<evidence type="ECO:0000313" key="3">
    <source>
        <dbReference type="Proteomes" id="UP000326287"/>
    </source>
</evidence>
<dbReference type="GO" id="GO:0032259">
    <property type="term" value="P:methylation"/>
    <property type="evidence" value="ECO:0007669"/>
    <property type="project" value="UniProtKB-KW"/>
</dbReference>
<dbReference type="OrthoDB" id="5974463at2"/>
<name>A0A5P9NFG2_9GAMM</name>
<gene>
    <name evidence="2" type="ORF">EY643_00460</name>
</gene>
<sequence length="327" mass="35930">MPGSNPSANSHWSQWWSEGHITSFGTSLVNNYEGATRDHWRAIFAELDGDNVLDIATGNGALATLAVEFGEERGRSFKVSATDLADIGAHTTSTDPRIAAWREKITFVGATPCEHQPFDSASFDAVLSQYGFEYSDIDATLAEVYRLLRPGGRFLAISHHAGSGVVKRQQQSARVYHAALEQLKLFRLLERHLDSWGKARNKQAVERLAGKPKFQKSYSALESALRQFASAFPNDETAARVFCAIDDLRNDAYTLSPSARSAAVASEREHFMGTQARLADLFAAALNTAAIERIKSRASEIGYSEAVVEPFLEETGTLAGWSIRLTR</sequence>
<dbReference type="Gene3D" id="3.40.50.150">
    <property type="entry name" value="Vaccinia Virus protein VP39"/>
    <property type="match status" value="1"/>
</dbReference>
<dbReference type="CDD" id="cd02440">
    <property type="entry name" value="AdoMet_MTases"/>
    <property type="match status" value="1"/>
</dbReference>
<dbReference type="InterPro" id="IPR050508">
    <property type="entry name" value="Methyltransf_Superfamily"/>
</dbReference>
<evidence type="ECO:0000259" key="1">
    <source>
        <dbReference type="Pfam" id="PF08241"/>
    </source>
</evidence>
<evidence type="ECO:0000313" key="2">
    <source>
        <dbReference type="EMBL" id="QFU74239.1"/>
    </source>
</evidence>
<accession>A0A5P9NFG2</accession>
<keyword evidence="2" id="KW-0808">Transferase</keyword>
<dbReference type="InterPro" id="IPR013216">
    <property type="entry name" value="Methyltransf_11"/>
</dbReference>
<keyword evidence="3" id="KW-1185">Reference proteome</keyword>
<dbReference type="Proteomes" id="UP000326287">
    <property type="component" value="Chromosome"/>
</dbReference>
<dbReference type="RefSeq" id="WP_152660352.1">
    <property type="nucleotide sequence ID" value="NZ_CP036422.1"/>
</dbReference>
<dbReference type="EMBL" id="CP036422">
    <property type="protein sequence ID" value="QFU74239.1"/>
    <property type="molecule type" value="Genomic_DNA"/>
</dbReference>